<reference evidence="2 3" key="1">
    <citation type="journal article" date="2023" name="IScience">
        <title>Expanded male sex-determining region conserved during the evolution of homothallism in the green alga Volvox.</title>
        <authorList>
            <person name="Yamamoto K."/>
            <person name="Matsuzaki R."/>
            <person name="Mahakham W."/>
            <person name="Heman W."/>
            <person name="Sekimoto H."/>
            <person name="Kawachi M."/>
            <person name="Minakuchi Y."/>
            <person name="Toyoda A."/>
            <person name="Nozaki H."/>
        </authorList>
    </citation>
    <scope>NUCLEOTIDE SEQUENCE [LARGE SCALE GENOMIC DNA]</scope>
    <source>
        <strain evidence="2 3">NIES-4468</strain>
    </source>
</reference>
<keyword evidence="1" id="KW-0472">Membrane</keyword>
<feature type="transmembrane region" description="Helical" evidence="1">
    <location>
        <begin position="14"/>
        <end position="35"/>
    </location>
</feature>
<sequence length="167" mass="18219">MPSYWGVSTQQNQLLWILFACFLITGGIMLPLGWAKLVPCVNTYNKCIRNYYEFTCRSDRDECAAQWARIWVVGAIMLGLAAVPLCCFSCCSGPPTKVTNTQPPTAVATQMGAYPQHPAAPSQPYPGRTEIGYPVTVTGLPQNGQGLTYHYPAPTETVQGSGRYPPP</sequence>
<organism evidence="2 3">
    <name type="scientific">Volvox africanus</name>
    <dbReference type="NCBI Taxonomy" id="51714"/>
    <lineage>
        <taxon>Eukaryota</taxon>
        <taxon>Viridiplantae</taxon>
        <taxon>Chlorophyta</taxon>
        <taxon>core chlorophytes</taxon>
        <taxon>Chlorophyceae</taxon>
        <taxon>CS clade</taxon>
        <taxon>Chlamydomonadales</taxon>
        <taxon>Volvocaceae</taxon>
        <taxon>Volvox</taxon>
    </lineage>
</organism>
<evidence type="ECO:0000313" key="3">
    <source>
        <dbReference type="Proteomes" id="UP001165090"/>
    </source>
</evidence>
<proteinExistence type="predicted"/>
<evidence type="ECO:0000313" key="2">
    <source>
        <dbReference type="EMBL" id="GLI58857.1"/>
    </source>
</evidence>
<protein>
    <submittedName>
        <fullName evidence="2">Uncharacterized protein</fullName>
    </submittedName>
</protein>
<dbReference type="EMBL" id="BSDZ01000003">
    <property type="protein sequence ID" value="GLI58857.1"/>
    <property type="molecule type" value="Genomic_DNA"/>
</dbReference>
<accession>A0ABQ5RMR5</accession>
<name>A0ABQ5RMR5_9CHLO</name>
<keyword evidence="3" id="KW-1185">Reference proteome</keyword>
<gene>
    <name evidence="2" type="ORF">VaNZ11_000587</name>
</gene>
<comment type="caution">
    <text evidence="2">The sequence shown here is derived from an EMBL/GenBank/DDBJ whole genome shotgun (WGS) entry which is preliminary data.</text>
</comment>
<keyword evidence="1" id="KW-1133">Transmembrane helix</keyword>
<feature type="transmembrane region" description="Helical" evidence="1">
    <location>
        <begin position="67"/>
        <end position="85"/>
    </location>
</feature>
<dbReference type="Proteomes" id="UP001165090">
    <property type="component" value="Unassembled WGS sequence"/>
</dbReference>
<keyword evidence="1" id="KW-0812">Transmembrane</keyword>
<evidence type="ECO:0000256" key="1">
    <source>
        <dbReference type="SAM" id="Phobius"/>
    </source>
</evidence>